<accession>B2JB11</accession>
<keyword evidence="4" id="KW-1185">Reference proteome</keyword>
<sequence length="108" mass="11805">MKNYCFLAVVAILASPSLALGQSSPNPPSDSQNQGNGQQFQQHKDEILKRISARLSEIQQRKSCVEAANNRQALEACMPRGQGQRRGQGQGQGQGQERGQERGQGQEQ</sequence>
<feature type="compositionally biased region" description="Gly residues" evidence="1">
    <location>
        <begin position="84"/>
        <end position="96"/>
    </location>
</feature>
<gene>
    <name evidence="3" type="ordered locus">Npun_AR260</name>
</gene>
<evidence type="ECO:0000256" key="2">
    <source>
        <dbReference type="SAM" id="SignalP"/>
    </source>
</evidence>
<dbReference type="HOGENOM" id="CLU_2194216_0_0_3"/>
<dbReference type="AlphaFoldDB" id="B2JB11"/>
<keyword evidence="3" id="KW-0614">Plasmid</keyword>
<dbReference type="KEGG" id="npu:Npun_AR260"/>
<feature type="region of interest" description="Disordered" evidence="1">
    <location>
        <begin position="75"/>
        <end position="108"/>
    </location>
</feature>
<geneLocation type="plasmid" evidence="3 4">
    <name>pNPUN01</name>
</geneLocation>
<feature type="compositionally biased region" description="Low complexity" evidence="1">
    <location>
        <begin position="21"/>
        <end position="41"/>
    </location>
</feature>
<keyword evidence="2" id="KW-0732">Signal</keyword>
<evidence type="ECO:0000256" key="1">
    <source>
        <dbReference type="SAM" id="MobiDB-lite"/>
    </source>
</evidence>
<reference evidence="4" key="1">
    <citation type="submission" date="2008-04" db="EMBL/GenBank/DDBJ databases">
        <title>Complete sequence of plasmid 1 of Nostoc punctiforme ATCC 29133.</title>
        <authorList>
            <consortium name="US DOE Joint Genome Institute"/>
            <person name="Copeland A."/>
            <person name="Lucas S."/>
            <person name="Lapidus A."/>
            <person name="Glavina del Rio T."/>
            <person name="Dalin E."/>
            <person name="Tice H."/>
            <person name="Pitluck S."/>
            <person name="Chain P."/>
            <person name="Malfatti S."/>
            <person name="Shin M."/>
            <person name="Vergez L."/>
            <person name="Schmutz J."/>
            <person name="Larimer F."/>
            <person name="Land M."/>
            <person name="Hauser L."/>
            <person name="Kyrpides N."/>
            <person name="Kim E."/>
            <person name="Meeks J.C."/>
            <person name="Elhai J."/>
            <person name="Campbell E.L."/>
            <person name="Thiel T."/>
            <person name="Longmire J."/>
            <person name="Potts M."/>
            <person name="Atlas R."/>
        </authorList>
    </citation>
    <scope>NUCLEOTIDE SEQUENCE [LARGE SCALE GENOMIC DNA]</scope>
    <source>
        <strain evidence="4">ATCC 29133 / PCC 73102</strain>
        <plasmid evidence="4">Plasmid pNPUN01</plasmid>
    </source>
</reference>
<evidence type="ECO:0000313" key="3">
    <source>
        <dbReference type="EMBL" id="ACC85115.1"/>
    </source>
</evidence>
<dbReference type="EMBL" id="CP001038">
    <property type="protein sequence ID" value="ACC85115.1"/>
    <property type="molecule type" value="Genomic_DNA"/>
</dbReference>
<dbReference type="EnsemblBacteria" id="ACC85115">
    <property type="protein sequence ID" value="ACC85115"/>
    <property type="gene ID" value="Npun_AR260"/>
</dbReference>
<name>B2JB11_NOSP7</name>
<feature type="region of interest" description="Disordered" evidence="1">
    <location>
        <begin position="18"/>
        <end position="46"/>
    </location>
</feature>
<evidence type="ECO:0000313" key="4">
    <source>
        <dbReference type="Proteomes" id="UP000001191"/>
    </source>
</evidence>
<dbReference type="RefSeq" id="WP_012413128.1">
    <property type="nucleotide sequence ID" value="NC_010631.1"/>
</dbReference>
<feature type="chain" id="PRO_5002777780" evidence="2">
    <location>
        <begin position="20"/>
        <end position="108"/>
    </location>
</feature>
<organism evidence="3 4">
    <name type="scientific">Nostoc punctiforme (strain ATCC 29133 / PCC 73102)</name>
    <dbReference type="NCBI Taxonomy" id="63737"/>
    <lineage>
        <taxon>Bacteria</taxon>
        <taxon>Bacillati</taxon>
        <taxon>Cyanobacteriota</taxon>
        <taxon>Cyanophyceae</taxon>
        <taxon>Nostocales</taxon>
        <taxon>Nostocaceae</taxon>
        <taxon>Nostoc</taxon>
    </lineage>
</organism>
<proteinExistence type="predicted"/>
<dbReference type="Proteomes" id="UP000001191">
    <property type="component" value="Plasmid pNPUN01"/>
</dbReference>
<feature type="signal peptide" evidence="2">
    <location>
        <begin position="1"/>
        <end position="19"/>
    </location>
</feature>
<protein>
    <submittedName>
        <fullName evidence="3">Uncharacterized protein</fullName>
    </submittedName>
</protein>